<evidence type="ECO:0000256" key="1">
    <source>
        <dbReference type="ARBA" id="ARBA00004370"/>
    </source>
</evidence>
<dbReference type="EMBL" id="CAUOFW020003802">
    <property type="protein sequence ID" value="CAK9162129.1"/>
    <property type="molecule type" value="Genomic_DNA"/>
</dbReference>
<sequence length="208" mass="23392">MQPANDFRHLMNNEFSGELHPSFKELKNLTSFAIHENNFTGTIPEYISNWTQLQMLSLMGNNFKEPLPAAISTLEHLSVLEISDLTASPQGISFPNISGLTNLQSLTLRNCSLDGLIPDFIWNISSLSYLDLSFNSLIGEIPPAVNLSSLKYIFLKRNKFNGSLPRWLTYYNHLYVQLTDGCTLKDLSFNSLIGEIPPAVNLSSLKYM</sequence>
<dbReference type="SUPFAM" id="SSF52058">
    <property type="entry name" value="L domain-like"/>
    <property type="match status" value="1"/>
</dbReference>
<evidence type="ECO:0000256" key="2">
    <source>
        <dbReference type="ARBA" id="ARBA00022614"/>
    </source>
</evidence>
<dbReference type="InterPro" id="IPR050647">
    <property type="entry name" value="Plant_LRR-RLKs"/>
</dbReference>
<evidence type="ECO:0000313" key="7">
    <source>
        <dbReference type="EMBL" id="CAK9162129.1"/>
    </source>
</evidence>
<dbReference type="InterPro" id="IPR032675">
    <property type="entry name" value="LRR_dom_sf"/>
</dbReference>
<reference evidence="7 8" key="1">
    <citation type="submission" date="2024-02" db="EMBL/GenBank/DDBJ databases">
        <authorList>
            <person name="Vignale AGUSTIN F."/>
            <person name="Sosa J E."/>
            <person name="Modenutti C."/>
        </authorList>
    </citation>
    <scope>NUCLEOTIDE SEQUENCE [LARGE SCALE GENOMIC DNA]</scope>
</reference>
<evidence type="ECO:0000313" key="8">
    <source>
        <dbReference type="Proteomes" id="UP001642360"/>
    </source>
</evidence>
<accession>A0ABC8T3W6</accession>
<evidence type="ECO:0000256" key="4">
    <source>
        <dbReference type="ARBA" id="ARBA00022737"/>
    </source>
</evidence>
<dbReference type="Gene3D" id="3.80.10.10">
    <property type="entry name" value="Ribonuclease Inhibitor"/>
    <property type="match status" value="2"/>
</dbReference>
<dbReference type="PANTHER" id="PTHR48056:SF78">
    <property type="entry name" value="PROTEIN KINASE DOMAIN-CONTAINING PROTEIN"/>
    <property type="match status" value="1"/>
</dbReference>
<keyword evidence="8" id="KW-1185">Reference proteome</keyword>
<keyword evidence="6" id="KW-0325">Glycoprotein</keyword>
<dbReference type="GO" id="GO:0016020">
    <property type="term" value="C:membrane"/>
    <property type="evidence" value="ECO:0007669"/>
    <property type="project" value="UniProtKB-SubCell"/>
</dbReference>
<name>A0ABC8T3W6_9AQUA</name>
<gene>
    <name evidence="7" type="ORF">ILEXP_LOCUS30965</name>
</gene>
<dbReference type="Pfam" id="PF00560">
    <property type="entry name" value="LRR_1"/>
    <property type="match status" value="3"/>
</dbReference>
<protein>
    <recommendedName>
        <fullName evidence="9">Non-specific serine/threonine protein kinase</fullName>
    </recommendedName>
</protein>
<dbReference type="Proteomes" id="UP001642360">
    <property type="component" value="Unassembled WGS sequence"/>
</dbReference>
<keyword evidence="3" id="KW-0732">Signal</keyword>
<keyword evidence="2" id="KW-0433">Leucine-rich repeat</keyword>
<dbReference type="InterPro" id="IPR001611">
    <property type="entry name" value="Leu-rich_rpt"/>
</dbReference>
<evidence type="ECO:0008006" key="9">
    <source>
        <dbReference type="Google" id="ProtNLM"/>
    </source>
</evidence>
<dbReference type="AlphaFoldDB" id="A0ABC8T3W6"/>
<keyword evidence="5" id="KW-0472">Membrane</keyword>
<comment type="subcellular location">
    <subcellularLocation>
        <location evidence="1">Membrane</location>
    </subcellularLocation>
</comment>
<dbReference type="FunFam" id="3.80.10.10:FF:000041">
    <property type="entry name" value="LRR receptor-like serine/threonine-protein kinase ERECTA"/>
    <property type="match status" value="2"/>
</dbReference>
<keyword evidence="4" id="KW-0677">Repeat</keyword>
<evidence type="ECO:0000256" key="3">
    <source>
        <dbReference type="ARBA" id="ARBA00022729"/>
    </source>
</evidence>
<proteinExistence type="predicted"/>
<evidence type="ECO:0000256" key="6">
    <source>
        <dbReference type="ARBA" id="ARBA00023180"/>
    </source>
</evidence>
<comment type="caution">
    <text evidence="7">The sequence shown here is derived from an EMBL/GenBank/DDBJ whole genome shotgun (WGS) entry which is preliminary data.</text>
</comment>
<evidence type="ECO:0000256" key="5">
    <source>
        <dbReference type="ARBA" id="ARBA00023136"/>
    </source>
</evidence>
<dbReference type="PANTHER" id="PTHR48056">
    <property type="entry name" value="LRR RECEPTOR-LIKE SERINE/THREONINE-PROTEIN KINASE-RELATED"/>
    <property type="match status" value="1"/>
</dbReference>
<organism evidence="7 8">
    <name type="scientific">Ilex paraguariensis</name>
    <name type="common">yerba mate</name>
    <dbReference type="NCBI Taxonomy" id="185542"/>
    <lineage>
        <taxon>Eukaryota</taxon>
        <taxon>Viridiplantae</taxon>
        <taxon>Streptophyta</taxon>
        <taxon>Embryophyta</taxon>
        <taxon>Tracheophyta</taxon>
        <taxon>Spermatophyta</taxon>
        <taxon>Magnoliopsida</taxon>
        <taxon>eudicotyledons</taxon>
        <taxon>Gunneridae</taxon>
        <taxon>Pentapetalae</taxon>
        <taxon>asterids</taxon>
        <taxon>campanulids</taxon>
        <taxon>Aquifoliales</taxon>
        <taxon>Aquifoliaceae</taxon>
        <taxon>Ilex</taxon>
    </lineage>
</organism>